<dbReference type="InterPro" id="IPR004881">
    <property type="entry name" value="Ribosome_biogen_GTPase_RsgA"/>
</dbReference>
<evidence type="ECO:0000313" key="14">
    <source>
        <dbReference type="Proteomes" id="UP000190890"/>
    </source>
</evidence>
<sequence length="357" mass="41015">MDYNIIKKYGYDDFFEKQVNMLNVSFGDLIPGRVIEVQKEQYKIATEYGERDGKLKGSLFYNNKIDNVYPTVGDFVLVKHNPLGEDIVYHVLKRKSKFSRLDSFNNVEQIVAANFDYVFIMLSLNNDFNLKRTERYLTAAWQSGAMPIIIMTKRDLCSDYILQKEKIEKIAPLVPVIAVSSVTGEGLEEVWTYVESYKTIVFLGSSGIGKSSLVNVLSGEEIMKVNTIREDDSKGRHTTTHRQLIKLKNHGMIIDTPGMRELGLWDVSEGLDKVFDEIEELAKKCKFKDCAHGSEPGCAIKAALESGELLRERWDNYIKLKKEAKFAEQKENVNLRLKEKNKWKSLSKLQKEMKGRR</sequence>
<dbReference type="GO" id="GO:0019843">
    <property type="term" value="F:rRNA binding"/>
    <property type="evidence" value="ECO:0007669"/>
    <property type="project" value="UniProtKB-KW"/>
</dbReference>
<feature type="domain" description="EngC GTPase" evidence="11">
    <location>
        <begin position="113"/>
        <end position="260"/>
    </location>
</feature>
<dbReference type="GO" id="GO:0046872">
    <property type="term" value="F:metal ion binding"/>
    <property type="evidence" value="ECO:0007669"/>
    <property type="project" value="UniProtKB-KW"/>
</dbReference>
<dbReference type="AlphaFoldDB" id="A0A1S8T8Q8"/>
<dbReference type="OrthoDB" id="9809485at2"/>
<dbReference type="RefSeq" id="WP_077849071.1">
    <property type="nucleotide sequence ID" value="NZ_LZZM01000203.1"/>
</dbReference>
<dbReference type="SUPFAM" id="SSF52540">
    <property type="entry name" value="P-loop containing nucleoside triphosphate hydrolases"/>
    <property type="match status" value="1"/>
</dbReference>
<dbReference type="GO" id="GO:0005737">
    <property type="term" value="C:cytoplasm"/>
    <property type="evidence" value="ECO:0007669"/>
    <property type="project" value="UniProtKB-SubCell"/>
</dbReference>
<dbReference type="GO" id="GO:0042274">
    <property type="term" value="P:ribosomal small subunit biogenesis"/>
    <property type="evidence" value="ECO:0007669"/>
    <property type="project" value="UniProtKB-UniRule"/>
</dbReference>
<dbReference type="STRING" id="29367.CLPUN_41100"/>
<evidence type="ECO:0000256" key="6">
    <source>
        <dbReference type="ARBA" id="ARBA00022801"/>
    </source>
</evidence>
<feature type="binding site" evidence="10">
    <location>
        <position position="290"/>
    </location>
    <ligand>
        <name>Zn(2+)</name>
        <dbReference type="ChEBI" id="CHEBI:29105"/>
    </ligand>
</feature>
<evidence type="ECO:0000256" key="9">
    <source>
        <dbReference type="ARBA" id="ARBA00023134"/>
    </source>
</evidence>
<keyword evidence="5 10" id="KW-0547">Nucleotide-binding</keyword>
<dbReference type="Proteomes" id="UP000190890">
    <property type="component" value="Unassembled WGS sequence"/>
</dbReference>
<evidence type="ECO:0000256" key="8">
    <source>
        <dbReference type="ARBA" id="ARBA00022884"/>
    </source>
</evidence>
<keyword evidence="14" id="KW-1185">Reference proteome</keyword>
<name>A0A1S8T8Q8_9CLOT</name>
<keyword evidence="8 10" id="KW-0694">RNA-binding</keyword>
<comment type="caution">
    <text evidence="13">The sequence shown here is derived from an EMBL/GenBank/DDBJ whole genome shotgun (WGS) entry which is preliminary data.</text>
</comment>
<evidence type="ECO:0000256" key="4">
    <source>
        <dbReference type="ARBA" id="ARBA00022730"/>
    </source>
</evidence>
<comment type="function">
    <text evidence="10">One of several proteins that assist in the late maturation steps of the functional core of the 30S ribosomal subunit. Helps release RbfA from mature subunits. May play a role in the assembly of ribosomal proteins into the subunit. Circularly permuted GTPase that catalyzes slow GTP hydrolysis, GTPase activity is stimulated by the 30S ribosomal subunit.</text>
</comment>
<evidence type="ECO:0000256" key="2">
    <source>
        <dbReference type="ARBA" id="ARBA00022517"/>
    </source>
</evidence>
<feature type="binding site" evidence="10">
    <location>
        <begin position="204"/>
        <end position="212"/>
    </location>
    <ligand>
        <name>GTP</name>
        <dbReference type="ChEBI" id="CHEBI:37565"/>
    </ligand>
</feature>
<comment type="subunit">
    <text evidence="10">Monomer. Associates with 30S ribosomal subunit, binds 16S rRNA.</text>
</comment>
<dbReference type="Pfam" id="PF03193">
    <property type="entry name" value="RsgA_GTPase"/>
    <property type="match status" value="1"/>
</dbReference>
<dbReference type="InterPro" id="IPR030378">
    <property type="entry name" value="G_CP_dom"/>
</dbReference>
<dbReference type="HAMAP" id="MF_01820">
    <property type="entry name" value="GTPase_RsgA"/>
    <property type="match status" value="1"/>
</dbReference>
<keyword evidence="2 10" id="KW-0690">Ribosome biogenesis</keyword>
<comment type="subcellular location">
    <subcellularLocation>
        <location evidence="10">Cytoplasm</location>
    </subcellularLocation>
</comment>
<comment type="similarity">
    <text evidence="10">Belongs to the TRAFAC class YlqF/YawG GTPase family. RsgA subfamily.</text>
</comment>
<dbReference type="EC" id="3.6.1.-" evidence="10"/>
<dbReference type="Gene3D" id="1.10.40.50">
    <property type="entry name" value="Probable gtpase engc, domain 3"/>
    <property type="match status" value="1"/>
</dbReference>
<keyword evidence="9 10" id="KW-0342">GTP-binding</keyword>
<evidence type="ECO:0000256" key="3">
    <source>
        <dbReference type="ARBA" id="ARBA00022723"/>
    </source>
</evidence>
<keyword evidence="4 10" id="KW-0699">rRNA-binding</keyword>
<evidence type="ECO:0000259" key="12">
    <source>
        <dbReference type="PROSITE" id="PS51721"/>
    </source>
</evidence>
<feature type="binding site" evidence="10">
    <location>
        <position position="298"/>
    </location>
    <ligand>
        <name>Zn(2+)</name>
        <dbReference type="ChEBI" id="CHEBI:29105"/>
    </ligand>
</feature>
<gene>
    <name evidence="13" type="primary">rsgA_1</name>
    <name evidence="10" type="synonym">rsgA</name>
    <name evidence="13" type="ORF">CLPUN_41100</name>
</gene>
<dbReference type="NCBIfam" id="TIGR00157">
    <property type="entry name" value="ribosome small subunit-dependent GTPase A"/>
    <property type="match status" value="1"/>
</dbReference>
<feature type="binding site" evidence="10">
    <location>
        <position position="285"/>
    </location>
    <ligand>
        <name>Zn(2+)</name>
        <dbReference type="ChEBI" id="CHEBI:29105"/>
    </ligand>
</feature>
<dbReference type="CDD" id="cd01854">
    <property type="entry name" value="YjeQ_EngC"/>
    <property type="match status" value="1"/>
</dbReference>
<keyword evidence="7 10" id="KW-0862">Zinc</keyword>
<organism evidence="13 14">
    <name type="scientific">Clostridium puniceum</name>
    <dbReference type="NCBI Taxonomy" id="29367"/>
    <lineage>
        <taxon>Bacteria</taxon>
        <taxon>Bacillati</taxon>
        <taxon>Bacillota</taxon>
        <taxon>Clostridia</taxon>
        <taxon>Eubacteriales</taxon>
        <taxon>Clostridiaceae</taxon>
        <taxon>Clostridium</taxon>
    </lineage>
</organism>
<accession>A0A1S8T8Q8</accession>
<dbReference type="GO" id="GO:0003924">
    <property type="term" value="F:GTPase activity"/>
    <property type="evidence" value="ECO:0007669"/>
    <property type="project" value="UniProtKB-UniRule"/>
</dbReference>
<dbReference type="SUPFAM" id="SSF50249">
    <property type="entry name" value="Nucleic acid-binding proteins"/>
    <property type="match status" value="1"/>
</dbReference>
<feature type="domain" description="CP-type G" evidence="12">
    <location>
        <begin position="105"/>
        <end position="262"/>
    </location>
</feature>
<dbReference type="PROSITE" id="PS50936">
    <property type="entry name" value="ENGC_GTPASE"/>
    <property type="match status" value="1"/>
</dbReference>
<dbReference type="PROSITE" id="PS51721">
    <property type="entry name" value="G_CP"/>
    <property type="match status" value="1"/>
</dbReference>
<comment type="cofactor">
    <cofactor evidence="10">
        <name>Zn(2+)</name>
        <dbReference type="ChEBI" id="CHEBI:29105"/>
    </cofactor>
    <text evidence="10">Binds 1 zinc ion per subunit.</text>
</comment>
<dbReference type="EMBL" id="LZZM01000203">
    <property type="protein sequence ID" value="OOM74136.1"/>
    <property type="molecule type" value="Genomic_DNA"/>
</dbReference>
<evidence type="ECO:0000256" key="1">
    <source>
        <dbReference type="ARBA" id="ARBA00022490"/>
    </source>
</evidence>
<reference evidence="13 14" key="1">
    <citation type="submission" date="2016-05" db="EMBL/GenBank/DDBJ databases">
        <title>Microbial solvent formation.</title>
        <authorList>
            <person name="Poehlein A."/>
            <person name="Montoya Solano J.D."/>
            <person name="Flitsch S."/>
            <person name="Krabben P."/>
            <person name="Duerre P."/>
            <person name="Daniel R."/>
        </authorList>
    </citation>
    <scope>NUCLEOTIDE SEQUENCE [LARGE SCALE GENOMIC DNA]</scope>
    <source>
        <strain evidence="13 14">DSM 2619</strain>
    </source>
</reference>
<evidence type="ECO:0000313" key="13">
    <source>
        <dbReference type="EMBL" id="OOM74136.1"/>
    </source>
</evidence>
<dbReference type="Gene3D" id="3.40.50.300">
    <property type="entry name" value="P-loop containing nucleotide triphosphate hydrolases"/>
    <property type="match status" value="1"/>
</dbReference>
<dbReference type="InterPro" id="IPR027417">
    <property type="entry name" value="P-loop_NTPase"/>
</dbReference>
<keyword evidence="3 10" id="KW-0479">Metal-binding</keyword>
<protein>
    <recommendedName>
        <fullName evidence="10">Small ribosomal subunit biogenesis GTPase RsgA</fullName>
        <ecNumber evidence="10">3.6.1.-</ecNumber>
    </recommendedName>
</protein>
<evidence type="ECO:0000256" key="7">
    <source>
        <dbReference type="ARBA" id="ARBA00022833"/>
    </source>
</evidence>
<evidence type="ECO:0000259" key="11">
    <source>
        <dbReference type="PROSITE" id="PS50936"/>
    </source>
</evidence>
<dbReference type="GO" id="GO:0005525">
    <property type="term" value="F:GTP binding"/>
    <property type="evidence" value="ECO:0007669"/>
    <property type="project" value="UniProtKB-UniRule"/>
</dbReference>
<dbReference type="InterPro" id="IPR010914">
    <property type="entry name" value="RsgA_GTPase_dom"/>
</dbReference>
<feature type="binding site" evidence="10">
    <location>
        <position position="292"/>
    </location>
    <ligand>
        <name>Zn(2+)</name>
        <dbReference type="ChEBI" id="CHEBI:29105"/>
    </ligand>
</feature>
<dbReference type="InterPro" id="IPR012340">
    <property type="entry name" value="NA-bd_OB-fold"/>
</dbReference>
<dbReference type="PANTHER" id="PTHR32120:SF10">
    <property type="entry name" value="SMALL RIBOSOMAL SUBUNIT BIOGENESIS GTPASE RSGA"/>
    <property type="match status" value="1"/>
</dbReference>
<keyword evidence="1 10" id="KW-0963">Cytoplasm</keyword>
<feature type="binding site" evidence="10">
    <location>
        <begin position="152"/>
        <end position="155"/>
    </location>
    <ligand>
        <name>GTP</name>
        <dbReference type="ChEBI" id="CHEBI:37565"/>
    </ligand>
</feature>
<proteinExistence type="inferred from homology"/>
<evidence type="ECO:0000256" key="5">
    <source>
        <dbReference type="ARBA" id="ARBA00022741"/>
    </source>
</evidence>
<dbReference type="PANTHER" id="PTHR32120">
    <property type="entry name" value="SMALL RIBOSOMAL SUBUNIT BIOGENESIS GTPASE RSGA"/>
    <property type="match status" value="1"/>
</dbReference>
<evidence type="ECO:0000256" key="10">
    <source>
        <dbReference type="HAMAP-Rule" id="MF_01820"/>
    </source>
</evidence>
<keyword evidence="6 10" id="KW-0378">Hydrolase</keyword>